<dbReference type="SUPFAM" id="SSF52540">
    <property type="entry name" value="P-loop containing nucleoside triphosphate hydrolases"/>
    <property type="match status" value="1"/>
</dbReference>
<dbReference type="PANTHER" id="PTHR10513">
    <property type="entry name" value="DEOXYNUCLEOSIDE KINASE"/>
    <property type="match status" value="1"/>
</dbReference>
<evidence type="ECO:0000256" key="9">
    <source>
        <dbReference type="ARBA" id="ARBA00022827"/>
    </source>
</evidence>
<evidence type="ECO:0000256" key="11">
    <source>
        <dbReference type="ARBA" id="ARBA00022982"/>
    </source>
</evidence>
<evidence type="ECO:0000256" key="1">
    <source>
        <dbReference type="ARBA" id="ARBA00001974"/>
    </source>
</evidence>
<dbReference type="InterPro" id="IPR050566">
    <property type="entry name" value="Deoxyribonucleoside_kinase"/>
</dbReference>
<dbReference type="InterPro" id="IPR015828">
    <property type="entry name" value="NDUFA10"/>
</dbReference>
<evidence type="ECO:0000256" key="3">
    <source>
        <dbReference type="ARBA" id="ARBA00004305"/>
    </source>
</evidence>
<keyword evidence="10" id="KW-0809">Transit peptide</keyword>
<dbReference type="AlphaFoldDB" id="A0A224XRJ6"/>
<dbReference type="PIRSF" id="PIRSF000543">
    <property type="entry name" value="NADH_UQ_42KD"/>
    <property type="match status" value="1"/>
</dbReference>
<dbReference type="EMBL" id="GFTR01005827">
    <property type="protein sequence ID" value="JAW10599.1"/>
    <property type="molecule type" value="Transcribed_RNA"/>
</dbReference>
<dbReference type="InterPro" id="IPR031314">
    <property type="entry name" value="DNK_dom"/>
</dbReference>
<evidence type="ECO:0000256" key="10">
    <source>
        <dbReference type="ARBA" id="ARBA00022946"/>
    </source>
</evidence>
<keyword evidence="12 13" id="KW-0496">Mitochondrion</keyword>
<evidence type="ECO:0000256" key="4">
    <source>
        <dbReference type="ARBA" id="ARBA00008606"/>
    </source>
</evidence>
<comment type="similarity">
    <text evidence="4 13">Belongs to the complex I NDUFA10 subunit family.</text>
</comment>
<accession>A0A224XRJ6</accession>
<evidence type="ECO:0000256" key="13">
    <source>
        <dbReference type="PIRNR" id="PIRNR000543"/>
    </source>
</evidence>
<reference evidence="15" key="1">
    <citation type="journal article" date="2018" name="PLoS Negl. Trop. Dis.">
        <title>An insight into the salivary gland and fat body transcriptome of Panstrongylus lignarius (Hemiptera: Heteroptera), the main vector of Chagas disease in Peru.</title>
        <authorList>
            <person name="Nevoa J.C."/>
            <person name="Mendes M.T."/>
            <person name="da Silva M.V."/>
            <person name="Soares S.C."/>
            <person name="Oliveira C.J.F."/>
            <person name="Ribeiro J.M.C."/>
        </authorList>
    </citation>
    <scope>NUCLEOTIDE SEQUENCE</scope>
</reference>
<evidence type="ECO:0000256" key="7">
    <source>
        <dbReference type="ARBA" id="ARBA00022630"/>
    </source>
</evidence>
<proteinExistence type="inferred from homology"/>
<keyword evidence="6 13" id="KW-0813">Transport</keyword>
<evidence type="ECO:0000313" key="15">
    <source>
        <dbReference type="EMBL" id="JAW10599.1"/>
    </source>
</evidence>
<keyword evidence="9 13" id="KW-0274">FAD</keyword>
<dbReference type="Gene3D" id="3.40.50.300">
    <property type="entry name" value="P-loop containing nucleotide triphosphate hydrolases"/>
    <property type="match status" value="1"/>
</dbReference>
<keyword evidence="7 13" id="KW-0285">Flavoprotein</keyword>
<name>A0A224XRJ6_9HEMI</name>
<evidence type="ECO:0000256" key="8">
    <source>
        <dbReference type="ARBA" id="ARBA00022660"/>
    </source>
</evidence>
<evidence type="ECO:0000256" key="5">
    <source>
        <dbReference type="ARBA" id="ARBA00017279"/>
    </source>
</evidence>
<comment type="function">
    <text evidence="2 13">Accessory subunit of the mitochondrial membrane respiratory chain NADH dehydrogenase (Complex I), that is believed not to be involved in catalysis. Complex I functions in the transfer of electrons from NADH to the respiratory chain. The immediate electron acceptor for the enzyme is believed to be ubiquinone.</text>
</comment>
<comment type="subcellular location">
    <subcellularLocation>
        <location evidence="3 13">Mitochondrion matrix</location>
    </subcellularLocation>
</comment>
<evidence type="ECO:0000259" key="14">
    <source>
        <dbReference type="Pfam" id="PF01712"/>
    </source>
</evidence>
<sequence length="396" mass="46414">MALFAIGSTLVKCSSAKPLLTITNVPPILSATIVSKALRDVKPKPSPYPYKEKNYPVWMSWIDKTTRRFDENSKLIVVDGPIAAGKTAFAKQLAEDLDMLHIPDANMDIRYINPYGYDMRKLDHLLPESMQSFDEKNFCQDPFHCNVAPFQMWMYRLRYSLYVDALAHILSTGQGVVIQRSPWSDMVFVEAMYKNKYISREARHVYHEVKRSTIPQLMRPHLIIYLDMPVKVVQEKIKKRCRNHELNSKALTTTYLQDIEDYYKTHYLPEITLHAELLMYDWSEGGDVEVVVEDIERIDFDKYTKHDTKLIDWCKAKEKVWAHYRKLYADRKNHLMSLFNVPVYSAPELIVSGEDMESWNKVWHTAPGMEYEKGYNIEHGDKGIWFKTKSDKYVPY</sequence>
<feature type="domain" description="Deoxynucleoside kinase" evidence="14">
    <location>
        <begin position="76"/>
        <end position="312"/>
    </location>
</feature>
<keyword evidence="8 13" id="KW-0679">Respiratory chain</keyword>
<protein>
    <recommendedName>
        <fullName evidence="5 13">NADH dehydrogenase [ubiquinone] 1 alpha subcomplex subunit 10, mitochondrial</fullName>
    </recommendedName>
</protein>
<keyword evidence="11 13" id="KW-0249">Electron transport</keyword>
<organism evidence="15">
    <name type="scientific">Panstrongylus lignarius</name>
    <dbReference type="NCBI Taxonomy" id="156445"/>
    <lineage>
        <taxon>Eukaryota</taxon>
        <taxon>Metazoa</taxon>
        <taxon>Ecdysozoa</taxon>
        <taxon>Arthropoda</taxon>
        <taxon>Hexapoda</taxon>
        <taxon>Insecta</taxon>
        <taxon>Pterygota</taxon>
        <taxon>Neoptera</taxon>
        <taxon>Paraneoptera</taxon>
        <taxon>Hemiptera</taxon>
        <taxon>Heteroptera</taxon>
        <taxon>Panheteroptera</taxon>
        <taxon>Cimicomorpha</taxon>
        <taxon>Reduviidae</taxon>
        <taxon>Triatominae</taxon>
        <taxon>Panstrongylus</taxon>
    </lineage>
</organism>
<evidence type="ECO:0000256" key="2">
    <source>
        <dbReference type="ARBA" id="ARBA00003195"/>
    </source>
</evidence>
<dbReference type="GO" id="GO:0006120">
    <property type="term" value="P:mitochondrial electron transport, NADH to ubiquinone"/>
    <property type="evidence" value="ECO:0007669"/>
    <property type="project" value="InterPro"/>
</dbReference>
<evidence type="ECO:0000256" key="12">
    <source>
        <dbReference type="ARBA" id="ARBA00023128"/>
    </source>
</evidence>
<evidence type="ECO:0000256" key="6">
    <source>
        <dbReference type="ARBA" id="ARBA00022448"/>
    </source>
</evidence>
<dbReference type="Pfam" id="PF01712">
    <property type="entry name" value="dNK"/>
    <property type="match status" value="1"/>
</dbReference>
<dbReference type="InterPro" id="IPR027417">
    <property type="entry name" value="P-loop_NTPase"/>
</dbReference>
<keyword evidence="15" id="KW-0830">Ubiquinone</keyword>
<dbReference type="GO" id="GO:0005759">
    <property type="term" value="C:mitochondrial matrix"/>
    <property type="evidence" value="ECO:0007669"/>
    <property type="project" value="UniProtKB-SubCell"/>
</dbReference>
<comment type="cofactor">
    <cofactor evidence="1 13">
        <name>FAD</name>
        <dbReference type="ChEBI" id="CHEBI:57692"/>
    </cofactor>
</comment>
<dbReference type="PANTHER" id="PTHR10513:SF15">
    <property type="entry name" value="NADH DEHYDROGENASE [UBIQUINONE] 1 ALPHA SUBCOMPLEX SUBUNIT 10, MITOCHONDRIAL"/>
    <property type="match status" value="1"/>
</dbReference>